<dbReference type="EMBL" id="JAQQFN010000035">
    <property type="protein sequence ID" value="MFL9888103.1"/>
    <property type="molecule type" value="Genomic_DNA"/>
</dbReference>
<keyword evidence="2" id="KW-1185">Reference proteome</keyword>
<sequence>MWDKIEHNGYEVWVLPIPAYGPPAPDTLWHYSAYICRHGAQAHIAGQSIRFEELVATFPSEEAAREAGYVEGKRRVDGIHEGALKRGYQAT</sequence>
<gene>
    <name evidence="1" type="ORF">PQR66_34110</name>
</gene>
<accession>A0ABW9A0D7</accession>
<organism evidence="1 2">
    <name type="scientific">Paraburkholderia agricolaris</name>
    <dbReference type="NCBI Taxonomy" id="2152888"/>
    <lineage>
        <taxon>Bacteria</taxon>
        <taxon>Pseudomonadati</taxon>
        <taxon>Pseudomonadota</taxon>
        <taxon>Betaproteobacteria</taxon>
        <taxon>Burkholderiales</taxon>
        <taxon>Burkholderiaceae</taxon>
        <taxon>Paraburkholderia</taxon>
    </lineage>
</organism>
<name>A0ABW9A0D7_9BURK</name>
<evidence type="ECO:0000313" key="1">
    <source>
        <dbReference type="EMBL" id="MFL9888103.1"/>
    </source>
</evidence>
<comment type="caution">
    <text evidence="1">The sequence shown here is derived from an EMBL/GenBank/DDBJ whole genome shotgun (WGS) entry which is preliminary data.</text>
</comment>
<dbReference type="RefSeq" id="WP_278499776.1">
    <property type="nucleotide sequence ID" value="NZ_JAQQFH010000040.1"/>
</dbReference>
<reference evidence="1 2" key="1">
    <citation type="journal article" date="2024" name="Chem. Sci.">
        <title>Discovery of megapolipeptins by genome mining of a Burkholderiales bacteria collection.</title>
        <authorList>
            <person name="Paulo B.S."/>
            <person name="Recchia M.J.J."/>
            <person name="Lee S."/>
            <person name="Fergusson C.H."/>
            <person name="Romanowski S.B."/>
            <person name="Hernandez A."/>
            <person name="Krull N."/>
            <person name="Liu D.Y."/>
            <person name="Cavanagh H."/>
            <person name="Bos A."/>
            <person name="Gray C.A."/>
            <person name="Murphy B.T."/>
            <person name="Linington R.G."/>
            <person name="Eustaquio A.S."/>
        </authorList>
    </citation>
    <scope>NUCLEOTIDE SEQUENCE [LARGE SCALE GENOMIC DNA]</scope>
    <source>
        <strain evidence="1 2">RL16-012-BIC-B</strain>
    </source>
</reference>
<proteinExistence type="predicted"/>
<dbReference type="Proteomes" id="UP001629249">
    <property type="component" value="Unassembled WGS sequence"/>
</dbReference>
<evidence type="ECO:0000313" key="2">
    <source>
        <dbReference type="Proteomes" id="UP001629249"/>
    </source>
</evidence>
<protein>
    <submittedName>
        <fullName evidence="1">Uncharacterized protein</fullName>
    </submittedName>
</protein>